<feature type="domain" description="OmpR/PhoB-type" evidence="11">
    <location>
        <begin position="127"/>
        <end position="226"/>
    </location>
</feature>
<dbReference type="InterPro" id="IPR001789">
    <property type="entry name" value="Sig_transdc_resp-reg_receiver"/>
</dbReference>
<organism evidence="12 13">
    <name type="scientific">Clostridium kluyveri</name>
    <dbReference type="NCBI Taxonomy" id="1534"/>
    <lineage>
        <taxon>Bacteria</taxon>
        <taxon>Bacillati</taxon>
        <taxon>Bacillota</taxon>
        <taxon>Clostridia</taxon>
        <taxon>Eubacteriales</taxon>
        <taxon>Clostridiaceae</taxon>
        <taxon>Clostridium</taxon>
    </lineage>
</organism>
<evidence type="ECO:0000256" key="8">
    <source>
        <dbReference type="PROSITE-ProRule" id="PRU00169"/>
    </source>
</evidence>
<keyword evidence="4" id="KW-0805">Transcription regulation</keyword>
<dbReference type="GO" id="GO:0032993">
    <property type="term" value="C:protein-DNA complex"/>
    <property type="evidence" value="ECO:0007669"/>
    <property type="project" value="TreeGrafter"/>
</dbReference>
<evidence type="ECO:0000259" key="10">
    <source>
        <dbReference type="PROSITE" id="PS50110"/>
    </source>
</evidence>
<dbReference type="SUPFAM" id="SSF52172">
    <property type="entry name" value="CheY-like"/>
    <property type="match status" value="1"/>
</dbReference>
<dbReference type="Gene3D" id="1.10.10.10">
    <property type="entry name" value="Winged helix-like DNA-binding domain superfamily/Winged helix DNA-binding domain"/>
    <property type="match status" value="1"/>
</dbReference>
<dbReference type="SMART" id="SM00862">
    <property type="entry name" value="Trans_reg_C"/>
    <property type="match status" value="1"/>
</dbReference>
<dbReference type="GO" id="GO:0000156">
    <property type="term" value="F:phosphorelay response regulator activity"/>
    <property type="evidence" value="ECO:0007669"/>
    <property type="project" value="TreeGrafter"/>
</dbReference>
<dbReference type="CDD" id="cd00383">
    <property type="entry name" value="trans_reg_C"/>
    <property type="match status" value="1"/>
</dbReference>
<dbReference type="Pfam" id="PF00072">
    <property type="entry name" value="Response_reg"/>
    <property type="match status" value="1"/>
</dbReference>
<dbReference type="GO" id="GO:0000976">
    <property type="term" value="F:transcription cis-regulatory region binding"/>
    <property type="evidence" value="ECO:0007669"/>
    <property type="project" value="TreeGrafter"/>
</dbReference>
<dbReference type="EMBL" id="CP018335">
    <property type="protein sequence ID" value="APM41223.1"/>
    <property type="molecule type" value="Genomic_DNA"/>
</dbReference>
<evidence type="ECO:0000313" key="13">
    <source>
        <dbReference type="Proteomes" id="UP000184604"/>
    </source>
</evidence>
<dbReference type="PANTHER" id="PTHR48111">
    <property type="entry name" value="REGULATOR OF RPOS"/>
    <property type="match status" value="1"/>
</dbReference>
<evidence type="ECO:0000259" key="11">
    <source>
        <dbReference type="PROSITE" id="PS51755"/>
    </source>
</evidence>
<dbReference type="InterPro" id="IPR036388">
    <property type="entry name" value="WH-like_DNA-bd_sf"/>
</dbReference>
<gene>
    <name evidence="12" type="ORF">BS101_07995</name>
</gene>
<evidence type="ECO:0000256" key="6">
    <source>
        <dbReference type="ARBA" id="ARBA00023163"/>
    </source>
</evidence>
<keyword evidence="3" id="KW-0902">Two-component regulatory system</keyword>
<feature type="modified residue" description="4-aspartylphosphate" evidence="8">
    <location>
        <position position="55"/>
    </location>
</feature>
<evidence type="ECO:0000256" key="1">
    <source>
        <dbReference type="ARBA" id="ARBA00018672"/>
    </source>
</evidence>
<evidence type="ECO:0000256" key="3">
    <source>
        <dbReference type="ARBA" id="ARBA00023012"/>
    </source>
</evidence>
<dbReference type="PANTHER" id="PTHR48111:SF1">
    <property type="entry name" value="TWO-COMPONENT RESPONSE REGULATOR ORR33"/>
    <property type="match status" value="1"/>
</dbReference>
<dbReference type="GO" id="GO:0005829">
    <property type="term" value="C:cytosol"/>
    <property type="evidence" value="ECO:0007669"/>
    <property type="project" value="TreeGrafter"/>
</dbReference>
<keyword evidence="5 9" id="KW-0238">DNA-binding</keyword>
<name>A0A1L5FE37_CLOKL</name>
<evidence type="ECO:0000256" key="2">
    <source>
        <dbReference type="ARBA" id="ARBA00022553"/>
    </source>
</evidence>
<dbReference type="InterPro" id="IPR011006">
    <property type="entry name" value="CheY-like_superfamily"/>
</dbReference>
<dbReference type="Gene3D" id="3.40.50.2300">
    <property type="match status" value="1"/>
</dbReference>
<evidence type="ECO:0000256" key="7">
    <source>
        <dbReference type="ARBA" id="ARBA00024867"/>
    </source>
</evidence>
<dbReference type="CDD" id="cd17574">
    <property type="entry name" value="REC_OmpR"/>
    <property type="match status" value="1"/>
</dbReference>
<sequence length="229" mass="25816">MMRKAKILMVEDETDVLEINREYFEGKGYEIICAVTLSQARMELEEYTPDLILLDVMMPDGTGWDFCAELRKKTNAPIIFLTCRDENESVVKGLLQGGDDYVVKPYDLNVLSARVAAQLRRAGVMTAGKIELPPLMIDLLAGEAILDGEHIHLTQKELQLLGCFALFAGRRLSCKEIYQRTWGGTSSGTSKVIAVHVANLRKKLKLDANSFFELKNTGKEEYIFSKVRY</sequence>
<proteinExistence type="predicted"/>
<dbReference type="RefSeq" id="WP_073541191.1">
    <property type="nucleotide sequence ID" value="NZ_CP018335.1"/>
</dbReference>
<comment type="function">
    <text evidence="7">May play the central regulatory role in sporulation. It may be an element of the effector pathway responsible for the activation of sporulation genes in response to nutritional stress. Spo0A may act in concert with spo0H (a sigma factor) to control the expression of some genes that are critical to the sporulation process.</text>
</comment>
<dbReference type="InterPro" id="IPR001867">
    <property type="entry name" value="OmpR/PhoB-type_DNA-bd"/>
</dbReference>
<keyword evidence="2 8" id="KW-0597">Phosphoprotein</keyword>
<reference evidence="12 13" key="1">
    <citation type="submission" date="2016-12" db="EMBL/GenBank/DDBJ databases">
        <title>Complete genome sequence of Clostridium kluyveri JZZ isolated from the pit mud of a Chinese flavor liquor-making factory.</title>
        <authorList>
            <person name="Wang Y."/>
        </authorList>
    </citation>
    <scope>NUCLEOTIDE SEQUENCE [LARGE SCALE GENOMIC DNA]</scope>
    <source>
        <strain evidence="12 13">JZZ</strain>
    </source>
</reference>
<dbReference type="Proteomes" id="UP000184604">
    <property type="component" value="Chromosome"/>
</dbReference>
<keyword evidence="6" id="KW-0804">Transcription</keyword>
<evidence type="ECO:0000313" key="12">
    <source>
        <dbReference type="EMBL" id="APM41223.1"/>
    </source>
</evidence>
<feature type="domain" description="Response regulatory" evidence="10">
    <location>
        <begin position="6"/>
        <end position="119"/>
    </location>
</feature>
<protein>
    <recommendedName>
        <fullName evidence="1">Stage 0 sporulation protein A homolog</fullName>
    </recommendedName>
</protein>
<dbReference type="AlphaFoldDB" id="A0A1L5FE37"/>
<accession>A0A1L5FE37</accession>
<feature type="DNA-binding region" description="OmpR/PhoB-type" evidence="9">
    <location>
        <begin position="127"/>
        <end position="226"/>
    </location>
</feature>
<dbReference type="Gene3D" id="6.10.250.690">
    <property type="match status" value="1"/>
</dbReference>
<evidence type="ECO:0000256" key="9">
    <source>
        <dbReference type="PROSITE-ProRule" id="PRU01091"/>
    </source>
</evidence>
<dbReference type="InterPro" id="IPR039420">
    <property type="entry name" value="WalR-like"/>
</dbReference>
<dbReference type="PROSITE" id="PS51755">
    <property type="entry name" value="OMPR_PHOB"/>
    <property type="match status" value="1"/>
</dbReference>
<evidence type="ECO:0000256" key="4">
    <source>
        <dbReference type="ARBA" id="ARBA00023015"/>
    </source>
</evidence>
<dbReference type="GO" id="GO:0006355">
    <property type="term" value="P:regulation of DNA-templated transcription"/>
    <property type="evidence" value="ECO:0007669"/>
    <property type="project" value="InterPro"/>
</dbReference>
<evidence type="ECO:0000256" key="5">
    <source>
        <dbReference type="ARBA" id="ARBA00023125"/>
    </source>
</evidence>
<dbReference type="SMART" id="SM00448">
    <property type="entry name" value="REC"/>
    <property type="match status" value="1"/>
</dbReference>
<dbReference type="Pfam" id="PF00486">
    <property type="entry name" value="Trans_reg_C"/>
    <property type="match status" value="1"/>
</dbReference>
<dbReference type="PROSITE" id="PS50110">
    <property type="entry name" value="RESPONSE_REGULATORY"/>
    <property type="match status" value="1"/>
</dbReference>